<evidence type="ECO:0000313" key="1">
    <source>
        <dbReference type="EMBL" id="ACU53148.1"/>
    </source>
</evidence>
<dbReference type="KEGG" id="afo:Afer_0179"/>
<dbReference type="InterPro" id="IPR003749">
    <property type="entry name" value="ThiS/MoaD-like"/>
</dbReference>
<keyword evidence="2" id="KW-1185">Reference proteome</keyword>
<dbReference type="InterPro" id="IPR012675">
    <property type="entry name" value="Beta-grasp_dom_sf"/>
</dbReference>
<dbReference type="eggNOG" id="COG1977">
    <property type="taxonomic scope" value="Bacteria"/>
</dbReference>
<dbReference type="AlphaFoldDB" id="C7M250"/>
<dbReference type="SUPFAM" id="SSF54285">
    <property type="entry name" value="MoaD/ThiS"/>
    <property type="match status" value="1"/>
</dbReference>
<protein>
    <submittedName>
        <fullName evidence="1">ThiamineS protein</fullName>
    </submittedName>
</protein>
<name>C7M250_ACIFD</name>
<organism evidence="1 2">
    <name type="scientific">Acidimicrobium ferrooxidans (strain DSM 10331 / JCM 15462 / NBRC 103882 / ICP)</name>
    <dbReference type="NCBI Taxonomy" id="525909"/>
    <lineage>
        <taxon>Bacteria</taxon>
        <taxon>Bacillati</taxon>
        <taxon>Actinomycetota</taxon>
        <taxon>Acidimicrobiia</taxon>
        <taxon>Acidimicrobiales</taxon>
        <taxon>Acidimicrobiaceae</taxon>
        <taxon>Acidimicrobium</taxon>
    </lineage>
</organism>
<dbReference type="Pfam" id="PF02597">
    <property type="entry name" value="ThiS"/>
    <property type="match status" value="1"/>
</dbReference>
<dbReference type="EMBL" id="CP001631">
    <property type="protein sequence ID" value="ACU53148.1"/>
    <property type="molecule type" value="Genomic_DNA"/>
</dbReference>
<dbReference type="RefSeq" id="WP_015797653.1">
    <property type="nucleotide sequence ID" value="NC_013124.1"/>
</dbReference>
<gene>
    <name evidence="1" type="ordered locus">Afer_0179</name>
</gene>
<dbReference type="CDD" id="cd00754">
    <property type="entry name" value="Ubl_MoaD"/>
    <property type="match status" value="1"/>
</dbReference>
<reference evidence="1 2" key="1">
    <citation type="journal article" date="2009" name="Stand. Genomic Sci.">
        <title>Complete genome sequence of Acidimicrobium ferrooxidans type strain (ICP).</title>
        <authorList>
            <person name="Clum A."/>
            <person name="Nolan M."/>
            <person name="Lang E."/>
            <person name="Glavina Del Rio T."/>
            <person name="Tice H."/>
            <person name="Copeland A."/>
            <person name="Cheng J.F."/>
            <person name="Lucas S."/>
            <person name="Chen F."/>
            <person name="Bruce D."/>
            <person name="Goodwin L."/>
            <person name="Pitluck S."/>
            <person name="Ivanova N."/>
            <person name="Mavrommatis K."/>
            <person name="Mikhailova N."/>
            <person name="Pati A."/>
            <person name="Chen A."/>
            <person name="Palaniappan K."/>
            <person name="Goker M."/>
            <person name="Spring S."/>
            <person name="Land M."/>
            <person name="Hauser L."/>
            <person name="Chang Y.J."/>
            <person name="Jeffries C.C."/>
            <person name="Chain P."/>
            <person name="Bristow J."/>
            <person name="Eisen J.A."/>
            <person name="Markowitz V."/>
            <person name="Hugenholtz P."/>
            <person name="Kyrpides N.C."/>
            <person name="Klenk H.P."/>
            <person name="Lapidus A."/>
        </authorList>
    </citation>
    <scope>NUCLEOTIDE SEQUENCE [LARGE SCALE GENOMIC DNA]</scope>
    <source>
        <strain evidence="2">DSM 10331 / JCM 15462 / NBRC 103882 / ICP</strain>
    </source>
</reference>
<accession>C7M250</accession>
<evidence type="ECO:0000313" key="2">
    <source>
        <dbReference type="Proteomes" id="UP000000771"/>
    </source>
</evidence>
<proteinExistence type="predicted"/>
<dbReference type="InterPro" id="IPR016155">
    <property type="entry name" value="Mopterin_synth/thiamin_S_b"/>
</dbReference>
<sequence>MRVSLELLGPVREAIGSSVIEVALEPDATVADVVEELVERAGEPLRGLLERCRFAIGDRVVDLDEPLADGATVVVIPPVSGGS</sequence>
<dbReference type="Proteomes" id="UP000000771">
    <property type="component" value="Chromosome"/>
</dbReference>
<dbReference type="Gene3D" id="3.10.20.30">
    <property type="match status" value="1"/>
</dbReference>
<dbReference type="HOGENOM" id="CLU_114601_4_3_11"/>
<dbReference type="STRING" id="525909.Afer_0179"/>